<accession>A0A4V1IRE7</accession>
<proteinExistence type="predicted"/>
<evidence type="ECO:0000256" key="1">
    <source>
        <dbReference type="SAM" id="Phobius"/>
    </source>
</evidence>
<organism evidence="2 3">
    <name type="scientific">Blyttiomyces helicus</name>
    <dbReference type="NCBI Taxonomy" id="388810"/>
    <lineage>
        <taxon>Eukaryota</taxon>
        <taxon>Fungi</taxon>
        <taxon>Fungi incertae sedis</taxon>
        <taxon>Chytridiomycota</taxon>
        <taxon>Chytridiomycota incertae sedis</taxon>
        <taxon>Chytridiomycetes</taxon>
        <taxon>Chytridiomycetes incertae sedis</taxon>
        <taxon>Blyttiomyces</taxon>
    </lineage>
</organism>
<dbReference type="Proteomes" id="UP000269721">
    <property type="component" value="Unassembled WGS sequence"/>
</dbReference>
<gene>
    <name evidence="2" type="ORF">BDK51DRAFT_40790</name>
</gene>
<feature type="transmembrane region" description="Helical" evidence="1">
    <location>
        <begin position="73"/>
        <end position="93"/>
    </location>
</feature>
<evidence type="ECO:0000313" key="3">
    <source>
        <dbReference type="Proteomes" id="UP000269721"/>
    </source>
</evidence>
<dbReference type="AlphaFoldDB" id="A0A4V1IRE7"/>
<protein>
    <submittedName>
        <fullName evidence="2">Uncharacterized protein</fullName>
    </submittedName>
</protein>
<feature type="transmembrane region" description="Helical" evidence="1">
    <location>
        <begin position="28"/>
        <end position="52"/>
    </location>
</feature>
<keyword evidence="1" id="KW-0472">Membrane</keyword>
<keyword evidence="1" id="KW-0812">Transmembrane</keyword>
<sequence>MWYHWPTPPAASLPVQLFSLINPSTVQIFPLVTALTVGIPLLPFLTGGFPLLSVNWEVGSGASRELPDHGMCGFALAIFMVMLGLRFKIFPLVTFSTKCFAYRGSGLRPPSDFALNVLKSSLINDAQSLAASTLPSRLPASVPIAHQMHALPQRCAFDTILKAMRGSALLIPAGTGQVNTGDRFNEASFSMISLHFAIKVIQRYLR</sequence>
<name>A0A4V1IRE7_9FUNG</name>
<evidence type="ECO:0000313" key="2">
    <source>
        <dbReference type="EMBL" id="RKO89797.1"/>
    </source>
</evidence>
<dbReference type="EMBL" id="KZ995881">
    <property type="protein sequence ID" value="RKO89797.1"/>
    <property type="molecule type" value="Genomic_DNA"/>
</dbReference>
<keyword evidence="3" id="KW-1185">Reference proteome</keyword>
<reference evidence="3" key="1">
    <citation type="journal article" date="2018" name="Nat. Microbiol.">
        <title>Leveraging single-cell genomics to expand the fungal tree of life.</title>
        <authorList>
            <person name="Ahrendt S.R."/>
            <person name="Quandt C.A."/>
            <person name="Ciobanu D."/>
            <person name="Clum A."/>
            <person name="Salamov A."/>
            <person name="Andreopoulos B."/>
            <person name="Cheng J.F."/>
            <person name="Woyke T."/>
            <person name="Pelin A."/>
            <person name="Henrissat B."/>
            <person name="Reynolds N.K."/>
            <person name="Benny G.L."/>
            <person name="Smith M.E."/>
            <person name="James T.Y."/>
            <person name="Grigoriev I.V."/>
        </authorList>
    </citation>
    <scope>NUCLEOTIDE SEQUENCE [LARGE SCALE GENOMIC DNA]</scope>
</reference>
<keyword evidence="1" id="KW-1133">Transmembrane helix</keyword>